<dbReference type="RefSeq" id="XP_068358421.1">
    <property type="nucleotide sequence ID" value="XM_068505267.1"/>
</dbReference>
<proteinExistence type="predicted"/>
<name>A0A1J4K7A0_9EUKA</name>
<dbReference type="Proteomes" id="UP000179807">
    <property type="component" value="Unassembled WGS sequence"/>
</dbReference>
<dbReference type="InterPro" id="IPR011333">
    <property type="entry name" value="SKP1/BTB/POZ_sf"/>
</dbReference>
<dbReference type="AlphaFoldDB" id="A0A1J4K7A0"/>
<dbReference type="SUPFAM" id="SSF54695">
    <property type="entry name" value="POZ domain"/>
    <property type="match status" value="1"/>
</dbReference>
<dbReference type="Pfam" id="PF00651">
    <property type="entry name" value="BTB"/>
    <property type="match status" value="1"/>
</dbReference>
<dbReference type="OrthoDB" id="6482909at2759"/>
<dbReference type="CDD" id="cd18186">
    <property type="entry name" value="BTB_POZ_ZBTB_KLHL-like"/>
    <property type="match status" value="1"/>
</dbReference>
<dbReference type="InterPro" id="IPR000210">
    <property type="entry name" value="BTB/POZ_dom"/>
</dbReference>
<protein>
    <recommendedName>
        <fullName evidence="1">BTB domain-containing protein</fullName>
    </recommendedName>
</protein>
<dbReference type="PROSITE" id="PS50097">
    <property type="entry name" value="BTB"/>
    <property type="match status" value="1"/>
</dbReference>
<dbReference type="GeneID" id="94839971"/>
<evidence type="ECO:0000313" key="2">
    <source>
        <dbReference type="EMBL" id="OHT05285.1"/>
    </source>
</evidence>
<evidence type="ECO:0000313" key="3">
    <source>
        <dbReference type="Proteomes" id="UP000179807"/>
    </source>
</evidence>
<dbReference type="PANTHER" id="PTHR24410">
    <property type="entry name" value="HL07962P-RELATED"/>
    <property type="match status" value="1"/>
</dbReference>
<accession>A0A1J4K7A0</accession>
<evidence type="ECO:0000259" key="1">
    <source>
        <dbReference type="PROSITE" id="PS50097"/>
    </source>
</evidence>
<reference evidence="2" key="1">
    <citation type="submission" date="2016-10" db="EMBL/GenBank/DDBJ databases">
        <authorList>
            <person name="Benchimol M."/>
            <person name="Almeida L.G."/>
            <person name="Vasconcelos A.T."/>
            <person name="Perreira-Neves A."/>
            <person name="Rosa I.A."/>
            <person name="Tasca T."/>
            <person name="Bogo M.R."/>
            <person name="de Souza W."/>
        </authorList>
    </citation>
    <scope>NUCLEOTIDE SEQUENCE [LARGE SCALE GENOMIC DNA]</scope>
    <source>
        <strain evidence="2">K</strain>
    </source>
</reference>
<dbReference type="Gene3D" id="3.30.710.10">
    <property type="entry name" value="Potassium Channel Kv1.1, Chain A"/>
    <property type="match status" value="1"/>
</dbReference>
<dbReference type="SMART" id="SM00225">
    <property type="entry name" value="BTB"/>
    <property type="match status" value="1"/>
</dbReference>
<feature type="domain" description="BTB" evidence="1">
    <location>
        <begin position="21"/>
        <end position="87"/>
    </location>
</feature>
<dbReference type="EMBL" id="MLAK01000762">
    <property type="protein sequence ID" value="OHT05285.1"/>
    <property type="molecule type" value="Genomic_DNA"/>
</dbReference>
<sequence length="474" mass="54250">MFFRERLQSNFELYRKNKTFCDCKIVLSDHEVLAHRLVLAKYSSFFLDLFMKTNEKGIYAFRPEFNPQDTLESVIDFLYTNQIDLDQSNLVAYLSVSKFYGIPILEEIVTEQFPQCTNKDTVLEFCRQCVEYNIPAQAKIFVPTVAENWSSYQINNIYSHIDPTILADVLNDSHLANLKQDAKLQIIDGFISLHPTTTNEQREQLATVIDWSHPAAYQYLVRHNCEWVPARIARQLMRRIMKERRYTFRKLQERVNFVPESSNNSISARAANDGEISRWFLFTWMISIHRADVIKDQYTIPIINFLSTYGGLSQGFDAVTTGAITVNSSEPMSKSIKPNYAFGCVKGEHFVSIGNAKLNPFYEIDFGQKAKLIPSSVSFKCSDKAQIEEKLGKMKEGASKKIDESTNLSPNPTEVLICGNGTDILYQGEFKDKIPLKCNDPINKLKFVMVGDNVAGNKILRLFGIEIYGEFIPE</sequence>
<dbReference type="VEuPathDB" id="TrichDB:TRFO_26970"/>
<comment type="caution">
    <text evidence="2">The sequence shown here is derived from an EMBL/GenBank/DDBJ whole genome shotgun (WGS) entry which is preliminary data.</text>
</comment>
<dbReference type="PANTHER" id="PTHR24410:SF23">
    <property type="entry name" value="BTB DOMAIN-CONTAINING PROTEIN-RELATED"/>
    <property type="match status" value="1"/>
</dbReference>
<gene>
    <name evidence="2" type="ORF">TRFO_26970</name>
</gene>
<dbReference type="InterPro" id="IPR051481">
    <property type="entry name" value="BTB-POZ/Galectin-3-binding"/>
</dbReference>
<keyword evidence="3" id="KW-1185">Reference proteome</keyword>
<organism evidence="2 3">
    <name type="scientific">Tritrichomonas foetus</name>
    <dbReference type="NCBI Taxonomy" id="1144522"/>
    <lineage>
        <taxon>Eukaryota</taxon>
        <taxon>Metamonada</taxon>
        <taxon>Parabasalia</taxon>
        <taxon>Tritrichomonadida</taxon>
        <taxon>Tritrichomonadidae</taxon>
        <taxon>Tritrichomonas</taxon>
    </lineage>
</organism>